<dbReference type="InterPro" id="IPR045179">
    <property type="entry name" value="YgfZ/GcvT"/>
</dbReference>
<name>A0A495RKQ0_9GAMM</name>
<proteinExistence type="predicted"/>
<dbReference type="OrthoDB" id="9796287at2"/>
<dbReference type="PANTHER" id="PTHR22602:SF0">
    <property type="entry name" value="TRANSFERASE CAF17, MITOCHONDRIAL-RELATED"/>
    <property type="match status" value="1"/>
</dbReference>
<dbReference type="SUPFAM" id="SSF101790">
    <property type="entry name" value="Aminomethyltransferase beta-barrel domain"/>
    <property type="match status" value="1"/>
</dbReference>
<dbReference type="Gene3D" id="3.30.70.1400">
    <property type="entry name" value="Aminomethyltransferase beta-barrel domains"/>
    <property type="match status" value="1"/>
</dbReference>
<feature type="domain" description="tRNA-modifying protein YgfZ-like beta-barrel" evidence="1">
    <location>
        <begin position="231"/>
        <end position="297"/>
    </location>
</feature>
<evidence type="ECO:0000313" key="2">
    <source>
        <dbReference type="EMBL" id="RKS87746.1"/>
    </source>
</evidence>
<accession>A0A495RKQ0</accession>
<dbReference type="NCBIfam" id="NF007110">
    <property type="entry name" value="PRK09559.1"/>
    <property type="match status" value="1"/>
</dbReference>
<dbReference type="EMBL" id="RBWY01000001">
    <property type="protein sequence ID" value="RKS87746.1"/>
    <property type="molecule type" value="Genomic_DNA"/>
</dbReference>
<dbReference type="InterPro" id="IPR017703">
    <property type="entry name" value="YgfZ/GCV_T_CS"/>
</dbReference>
<dbReference type="GO" id="GO:0016226">
    <property type="term" value="P:iron-sulfur cluster assembly"/>
    <property type="evidence" value="ECO:0007669"/>
    <property type="project" value="TreeGrafter"/>
</dbReference>
<keyword evidence="3" id="KW-1185">Reference proteome</keyword>
<dbReference type="Pfam" id="PF21130">
    <property type="entry name" value="YgfZ_barrel"/>
    <property type="match status" value="1"/>
</dbReference>
<dbReference type="InterPro" id="IPR029043">
    <property type="entry name" value="GcvT/YgfZ_C"/>
</dbReference>
<dbReference type="Gene3D" id="2.40.30.160">
    <property type="match status" value="1"/>
</dbReference>
<dbReference type="SUPFAM" id="SSF103025">
    <property type="entry name" value="Folate-binding domain"/>
    <property type="match status" value="1"/>
</dbReference>
<dbReference type="NCBIfam" id="TIGR03317">
    <property type="entry name" value="ygfZ_signature"/>
    <property type="match status" value="1"/>
</dbReference>
<sequence length="306" mass="34618">MLYTSNSLPLSKIQLDDWQLIKVSGADNHKFFQGQVTNNLDLLNDTHFLFTAQCDPKGKVWSNMLLFKRGDDIYYIERKSVVEAQLKELKKYAIFSKVSFAIETDLTMIGIAGQTVQTVLSSIESCFGDEQNCLTQGNITYLKIDFPTTRYIIIGQPNELAALPFATEQSVTSQQWSLLDLEANYPIIDLPVSNQYLPQAFNLQNFNAISFDKGCYCGQEMVARAQFRGMNKRALYLLTGHSDSLPQIGDTLLQQIDDNWRETGCVLATLQLDDHTIWVQAVLNNDLDANTVFSLKTDSDSRLRIK</sequence>
<reference evidence="2 3" key="1">
    <citation type="submission" date="2018-10" db="EMBL/GenBank/DDBJ databases">
        <title>Genomic Encyclopedia of Type Strains, Phase IV (KMG-IV): sequencing the most valuable type-strain genomes for metagenomic binning, comparative biology and taxonomic classification.</title>
        <authorList>
            <person name="Goeker M."/>
        </authorList>
    </citation>
    <scope>NUCLEOTIDE SEQUENCE [LARGE SCALE GENOMIC DNA]</scope>
    <source>
        <strain evidence="2 3">DSM 22228</strain>
    </source>
</reference>
<dbReference type="InterPro" id="IPR048451">
    <property type="entry name" value="YgfZ_barrel"/>
</dbReference>
<dbReference type="RefSeq" id="WP_121144621.1">
    <property type="nucleotide sequence ID" value="NZ_RBWY01000001.1"/>
</dbReference>
<dbReference type="PANTHER" id="PTHR22602">
    <property type="entry name" value="TRANSFERASE CAF17, MITOCHONDRIAL-RELATED"/>
    <property type="match status" value="1"/>
</dbReference>
<evidence type="ECO:0000313" key="3">
    <source>
        <dbReference type="Proteomes" id="UP000278542"/>
    </source>
</evidence>
<dbReference type="Gene3D" id="3.30.70.1630">
    <property type="match status" value="1"/>
</dbReference>
<evidence type="ECO:0000259" key="1">
    <source>
        <dbReference type="Pfam" id="PF21130"/>
    </source>
</evidence>
<protein>
    <recommendedName>
        <fullName evidence="1">tRNA-modifying protein YgfZ-like beta-barrel domain-containing protein</fullName>
    </recommendedName>
</protein>
<gene>
    <name evidence="2" type="ORF">DES39_0988</name>
</gene>
<comment type="caution">
    <text evidence="2">The sequence shown here is derived from an EMBL/GenBank/DDBJ whole genome shotgun (WGS) entry which is preliminary data.</text>
</comment>
<dbReference type="AlphaFoldDB" id="A0A495RKQ0"/>
<organism evidence="2 3">
    <name type="scientific">Orbus hercynius</name>
    <dbReference type="NCBI Taxonomy" id="593135"/>
    <lineage>
        <taxon>Bacteria</taxon>
        <taxon>Pseudomonadati</taxon>
        <taxon>Pseudomonadota</taxon>
        <taxon>Gammaproteobacteria</taxon>
        <taxon>Orbales</taxon>
        <taxon>Orbaceae</taxon>
        <taxon>Orbus</taxon>
    </lineage>
</organism>
<dbReference type="Proteomes" id="UP000278542">
    <property type="component" value="Unassembled WGS sequence"/>
</dbReference>